<name>A0A8D8Q4P1_9HEMI</name>
<evidence type="ECO:0000313" key="1">
    <source>
        <dbReference type="EMBL" id="CAG6625064.1"/>
    </source>
</evidence>
<organism evidence="1">
    <name type="scientific">Cacopsylla melanoneura</name>
    <dbReference type="NCBI Taxonomy" id="428564"/>
    <lineage>
        <taxon>Eukaryota</taxon>
        <taxon>Metazoa</taxon>
        <taxon>Ecdysozoa</taxon>
        <taxon>Arthropoda</taxon>
        <taxon>Hexapoda</taxon>
        <taxon>Insecta</taxon>
        <taxon>Pterygota</taxon>
        <taxon>Neoptera</taxon>
        <taxon>Paraneoptera</taxon>
        <taxon>Hemiptera</taxon>
        <taxon>Sternorrhyncha</taxon>
        <taxon>Psylloidea</taxon>
        <taxon>Psyllidae</taxon>
        <taxon>Psyllinae</taxon>
        <taxon>Cacopsylla</taxon>
    </lineage>
</organism>
<dbReference type="EMBL" id="HBUF01058952">
    <property type="protein sequence ID" value="CAG6625064.1"/>
    <property type="molecule type" value="Transcribed_RNA"/>
</dbReference>
<proteinExistence type="predicted"/>
<accession>A0A8D8Q4P1</accession>
<dbReference type="AlphaFoldDB" id="A0A8D8Q4P1"/>
<protein>
    <submittedName>
        <fullName evidence="1">Uncharacterized protein</fullName>
    </submittedName>
</protein>
<sequence length="173" mass="20089">MSSEKQERSDELPSLPTHVADGHRCRMVQRRPCVQKCVLCHHHSQSVHHHSLRGSGRWCYSRLVRGLRPSSGRHTVHGRYGVHGLLLPLAQSERPGPVPQLCRDTDGYRQWNWCYQWHRVTIPDRHTGAKQYHARVAARILDLVRRHHAHERCLRVHGLRPNPTVERTTPHPA</sequence>
<reference evidence="1" key="1">
    <citation type="submission" date="2021-05" db="EMBL/GenBank/DDBJ databases">
        <authorList>
            <person name="Alioto T."/>
            <person name="Alioto T."/>
            <person name="Gomez Garrido J."/>
        </authorList>
    </citation>
    <scope>NUCLEOTIDE SEQUENCE</scope>
</reference>